<evidence type="ECO:0000259" key="4">
    <source>
        <dbReference type="PROSITE" id="PS51371"/>
    </source>
</evidence>
<gene>
    <name evidence="5" type="ORF">AU05_20840</name>
    <name evidence="6" type="ORF">SAMN05216601_108129</name>
</gene>
<dbReference type="Pfam" id="PF03445">
    <property type="entry name" value="DUF294"/>
    <property type="match status" value="1"/>
</dbReference>
<dbReference type="SUPFAM" id="SSF51206">
    <property type="entry name" value="cAMP-binding domain-like"/>
    <property type="match status" value="1"/>
</dbReference>
<dbReference type="Pfam" id="PF00571">
    <property type="entry name" value="CBS"/>
    <property type="match status" value="2"/>
</dbReference>
<evidence type="ECO:0000313" key="8">
    <source>
        <dbReference type="Proteomes" id="UP000182400"/>
    </source>
</evidence>
<dbReference type="RefSeq" id="WP_037003590.1">
    <property type="nucleotide sequence ID" value="NZ_FOWP01000008.1"/>
</dbReference>
<dbReference type="InterPro" id="IPR014710">
    <property type="entry name" value="RmlC-like_jellyroll"/>
</dbReference>
<dbReference type="InterPro" id="IPR018490">
    <property type="entry name" value="cNMP-bd_dom_sf"/>
</dbReference>
<dbReference type="InterPro" id="IPR046342">
    <property type="entry name" value="CBS_dom_sf"/>
</dbReference>
<dbReference type="OrthoDB" id="9808528at2"/>
<name>A0A1I5P779_9GAMM</name>
<dbReference type="InterPro" id="IPR051257">
    <property type="entry name" value="Diverse_CBS-Domain"/>
</dbReference>
<feature type="domain" description="CBS" evidence="4">
    <location>
        <begin position="183"/>
        <end position="239"/>
    </location>
</feature>
<accession>A0A1I5P779</accession>
<evidence type="ECO:0000259" key="3">
    <source>
        <dbReference type="PROSITE" id="PS50042"/>
    </source>
</evidence>
<dbReference type="EMBL" id="FOWP01000008">
    <property type="protein sequence ID" value="SFP29942.1"/>
    <property type="molecule type" value="Genomic_DNA"/>
</dbReference>
<dbReference type="SMART" id="SM00116">
    <property type="entry name" value="CBS"/>
    <property type="match status" value="2"/>
</dbReference>
<keyword evidence="1 2" id="KW-0129">CBS domain</keyword>
<dbReference type="PANTHER" id="PTHR43080:SF2">
    <property type="entry name" value="CBS DOMAIN-CONTAINING PROTEIN"/>
    <property type="match status" value="1"/>
</dbReference>
<reference evidence="7" key="2">
    <citation type="journal article" date="2014" name="Genome Announc.">
        <title>Draft Genome Sequence of the algae degrading bacterium Pseudomonas mendocina AD6.</title>
        <authorList>
            <person name="Barney B.M."/>
            <person name="Lenneman E.M."/>
        </authorList>
    </citation>
    <scope>NUCLEOTIDE SEQUENCE [LARGE SCALE GENOMIC DNA]</scope>
    <source>
        <strain evidence="7">AD6</strain>
    </source>
</reference>
<organism evidence="6 8">
    <name type="scientific">Ectopseudomonas composti</name>
    <dbReference type="NCBI Taxonomy" id="658457"/>
    <lineage>
        <taxon>Bacteria</taxon>
        <taxon>Pseudomonadati</taxon>
        <taxon>Pseudomonadota</taxon>
        <taxon>Gammaproteobacteria</taxon>
        <taxon>Pseudomonadales</taxon>
        <taxon>Pseudomonadaceae</taxon>
        <taxon>Ectopseudomonas</taxon>
    </lineage>
</organism>
<evidence type="ECO:0000256" key="2">
    <source>
        <dbReference type="PROSITE-ProRule" id="PRU00703"/>
    </source>
</evidence>
<dbReference type="Proteomes" id="UP000023842">
    <property type="component" value="Unassembled WGS sequence"/>
</dbReference>
<dbReference type="Gene3D" id="3.10.580.10">
    <property type="entry name" value="CBS-domain"/>
    <property type="match status" value="1"/>
</dbReference>
<dbReference type="GO" id="GO:0008773">
    <property type="term" value="F:[protein-PII] uridylyltransferase activity"/>
    <property type="evidence" value="ECO:0007669"/>
    <property type="project" value="InterPro"/>
</dbReference>
<keyword evidence="7" id="KW-1185">Reference proteome</keyword>
<reference evidence="5" key="3">
    <citation type="submission" date="2014-03" db="EMBL/GenBank/DDBJ databases">
        <authorList>
            <person name="Barney B.M."/>
            <person name="Lenneman E.M."/>
        </authorList>
    </citation>
    <scope>NUCLEOTIDE SEQUENCE</scope>
    <source>
        <strain evidence="5">AD6</strain>
    </source>
</reference>
<dbReference type="PROSITE" id="PS50042">
    <property type="entry name" value="CNMP_BINDING_3"/>
    <property type="match status" value="1"/>
</dbReference>
<dbReference type="AlphaFoldDB" id="A0A1I5P779"/>
<sequence>MSKADAMADAGKTAVLQNIHGTMEFLQKFPPFNQMDTAHLAFLVEHCQLRFYAEGDSIIKPSDGPVEHFYIVKQGRVHGERPHSARRGTETTFEITAGECFPLAALIGERATRTEHLAAEDTFCLLLAKHAFIKLFAVSNPLRDFALRGVSSLLDQVNQQVQLRAVETLGAQYSLDTRLGELAMRQPIGCAPDTPVRDAVRLMHEQHVGSIVVLDPADKPLGIFTLRDLRRVVADGIDLAQPIDNLMTRNPFHLAPDASAFDAAIAMTERHIAHVCLVEHEKLCGVISERDLFSLQRVDLVHLARTIRHAGKVETLAGLRSDIRLLVDRMLAHGASSTQITHIVTLLNDHTVSRVIELTLEQMGDPGIPFTWLCFGSEGRREQTLHTDQDNGILFEAENASEANAIRERLLPIAREINQRLAQCGFTLCKGNIMAGNPELCLSRQEWSRRFAGFVLEATPENLLGSSIYFDLRTIWGPDEGCEQLREELLGRVASNSLFQKMLAENALRQRPPVGRFRDFVVARSGADKDTLDLKVQGLTPFVDGARLLALANGIGAVGTLERLRALIAKGVIDALDGAAYEEAYHFIQQTRMQQHQLQARDEQPYSNRVDPDHLNHLDRRILRESFRQAQRLQSSLAMRYQL</sequence>
<dbReference type="CDD" id="cd05401">
    <property type="entry name" value="NT_GlnE_GlnD_like"/>
    <property type="match status" value="1"/>
</dbReference>
<dbReference type="InterPro" id="IPR000595">
    <property type="entry name" value="cNMP-bd_dom"/>
</dbReference>
<reference evidence="6 8" key="4">
    <citation type="submission" date="2016-10" db="EMBL/GenBank/DDBJ databases">
        <authorList>
            <person name="de Groot N.N."/>
        </authorList>
    </citation>
    <scope>NUCLEOTIDE SEQUENCE [LARGE SCALE GENOMIC DNA]</scope>
    <source>
        <strain evidence="6 8">CCUG 59231</strain>
    </source>
</reference>
<protein>
    <submittedName>
        <fullName evidence="6">CBS domain-containing protein</fullName>
    </submittedName>
    <submittedName>
        <fullName evidence="5">Cyclic nucleotide-binding protein</fullName>
    </submittedName>
</protein>
<reference evidence="5" key="1">
    <citation type="journal article" date="2014" name="Genome Announc.">
        <title>Draft Genome Sequences of the Alga-Degrading Bacteria Aeromonas hydrophila Strain AD9 and Pseudomonas pseudoalcaligenes Strain AD6.</title>
        <authorList>
            <person name="Barney B.M."/>
            <person name="Lenneman E.M."/>
        </authorList>
    </citation>
    <scope>NUCLEOTIDE SEQUENCE</scope>
    <source>
        <strain evidence="5">AD6</strain>
    </source>
</reference>
<dbReference type="Pfam" id="PF10335">
    <property type="entry name" value="DUF294_C"/>
    <property type="match status" value="1"/>
</dbReference>
<dbReference type="EMBL" id="JFJN01000069">
    <property type="protein sequence ID" value="EZH78244.1"/>
    <property type="molecule type" value="Genomic_DNA"/>
</dbReference>
<dbReference type="Pfam" id="PF00027">
    <property type="entry name" value="cNMP_binding"/>
    <property type="match status" value="1"/>
</dbReference>
<evidence type="ECO:0000313" key="5">
    <source>
        <dbReference type="EMBL" id="EZH78244.1"/>
    </source>
</evidence>
<dbReference type="STRING" id="658457.SAMN05216601_108129"/>
<dbReference type="InterPro" id="IPR000644">
    <property type="entry name" value="CBS_dom"/>
</dbReference>
<dbReference type="InterPro" id="IPR018821">
    <property type="entry name" value="DUF294_put_nucleoTrafse_sb-bd"/>
</dbReference>
<dbReference type="CDD" id="cd00038">
    <property type="entry name" value="CAP_ED"/>
    <property type="match status" value="1"/>
</dbReference>
<feature type="domain" description="Cyclic nucleotide-binding" evidence="3">
    <location>
        <begin position="31"/>
        <end position="136"/>
    </location>
</feature>
<dbReference type="Proteomes" id="UP000182400">
    <property type="component" value="Unassembled WGS sequence"/>
</dbReference>
<dbReference type="Gene3D" id="2.60.120.10">
    <property type="entry name" value="Jelly Rolls"/>
    <property type="match status" value="1"/>
</dbReference>
<evidence type="ECO:0000256" key="1">
    <source>
        <dbReference type="ARBA" id="ARBA00023122"/>
    </source>
</evidence>
<evidence type="ECO:0000313" key="6">
    <source>
        <dbReference type="EMBL" id="SFP29942.1"/>
    </source>
</evidence>
<evidence type="ECO:0000313" key="7">
    <source>
        <dbReference type="Proteomes" id="UP000023842"/>
    </source>
</evidence>
<proteinExistence type="predicted"/>
<dbReference type="PANTHER" id="PTHR43080">
    <property type="entry name" value="CBS DOMAIN-CONTAINING PROTEIN CBSX3, MITOCHONDRIAL"/>
    <property type="match status" value="1"/>
</dbReference>
<feature type="domain" description="CBS" evidence="4">
    <location>
        <begin position="247"/>
        <end position="305"/>
    </location>
</feature>
<dbReference type="SUPFAM" id="SSF54631">
    <property type="entry name" value="CBS-domain pair"/>
    <property type="match status" value="1"/>
</dbReference>
<dbReference type="PROSITE" id="PS51371">
    <property type="entry name" value="CBS"/>
    <property type="match status" value="2"/>
</dbReference>
<dbReference type="InterPro" id="IPR005105">
    <property type="entry name" value="GlnD_Uridyltrans_N"/>
</dbReference>